<evidence type="ECO:0000313" key="2">
    <source>
        <dbReference type="EMBL" id="CAK9023190.1"/>
    </source>
</evidence>
<keyword evidence="1" id="KW-0732">Signal</keyword>
<accession>A0ABP0K8S8</accession>
<protein>
    <submittedName>
        <fullName evidence="2">Uncharacterized protein</fullName>
    </submittedName>
</protein>
<feature type="signal peptide" evidence="1">
    <location>
        <begin position="1"/>
        <end position="17"/>
    </location>
</feature>
<gene>
    <name evidence="2" type="ORF">SCF082_LOCUS16112</name>
</gene>
<reference evidence="2 3" key="1">
    <citation type="submission" date="2024-02" db="EMBL/GenBank/DDBJ databases">
        <authorList>
            <person name="Chen Y."/>
            <person name="Shah S."/>
            <person name="Dougan E. K."/>
            <person name="Thang M."/>
            <person name="Chan C."/>
        </authorList>
    </citation>
    <scope>NUCLEOTIDE SEQUENCE [LARGE SCALE GENOMIC DNA]</scope>
</reference>
<dbReference type="EMBL" id="CAXAMM010010358">
    <property type="protein sequence ID" value="CAK9023190.1"/>
    <property type="molecule type" value="Genomic_DNA"/>
</dbReference>
<comment type="caution">
    <text evidence="2">The sequence shown here is derived from an EMBL/GenBank/DDBJ whole genome shotgun (WGS) entry which is preliminary data.</text>
</comment>
<proteinExistence type="predicted"/>
<evidence type="ECO:0000256" key="1">
    <source>
        <dbReference type="SAM" id="SignalP"/>
    </source>
</evidence>
<name>A0ABP0K8S8_9DINO</name>
<organism evidence="2 3">
    <name type="scientific">Durusdinium trenchii</name>
    <dbReference type="NCBI Taxonomy" id="1381693"/>
    <lineage>
        <taxon>Eukaryota</taxon>
        <taxon>Sar</taxon>
        <taxon>Alveolata</taxon>
        <taxon>Dinophyceae</taxon>
        <taxon>Suessiales</taxon>
        <taxon>Symbiodiniaceae</taxon>
        <taxon>Durusdinium</taxon>
    </lineage>
</organism>
<feature type="chain" id="PRO_5047003646" evidence="1">
    <location>
        <begin position="18"/>
        <end position="1017"/>
    </location>
</feature>
<evidence type="ECO:0000313" key="3">
    <source>
        <dbReference type="Proteomes" id="UP001642464"/>
    </source>
</evidence>
<keyword evidence="3" id="KW-1185">Reference proteome</keyword>
<dbReference type="Proteomes" id="UP001642464">
    <property type="component" value="Unassembled WGS sequence"/>
</dbReference>
<sequence length="1017" mass="112484">MMAFKAVLASLLFSALARPEGLSINHSLFEERQAVPGKQSGALVRRAASTDVLHTLHAVENLKADALSVILEFVRVAKGGYTASNFDGMLTAIESTMGDLSTGNPSKNLIAPPNADTTTKVQQLSDTTNTLHALLRGNIASVASTSTAVLTDLNAQYRTISQDYDMLILQYQAYAQMTGVAEKMVEAYAHQLESYSVSLCVDATLILLNINEQVNLDEMKRLQRRFSSLLESIAWGDVVAGIADLTNVCQLQAILTVAKDWFDVQTRLQPVLTMDRSNAESVLEDLSGCSATLRGSLTIFIHQAEQPDCNPLSGMDATLWKNGINEINQVRRLIAQAARIYLQAREVSDSSLELLVLSQAISDGASAISNSYKGSYVESVPVAPTQELVDLMKTVYDEWLTFKSDVERGMLSLSGSMVDKIISQSSLLDTHLQQVGVLYVAAATAAGLNRAILWQLIQQNRAMLENLAKEALIISAADTAEGKTGTFDSMALSFENVHWELLRGASGSLLIPQVPVARTTDACILTKMAKVKTDYEALKNILIQMYGSKDFLNNHLGFIAAEAASPVLVDAFLAFKRGWDEFRPSDELRMQDLQIAYIYGNPNAVGSKDNLDFAQGDEYYHQAHKQFHPTYRAILYERNYYDIFIFDLQGNLIYSVYKELDYATNFLANGAGEWKDSGLGEAFRAAVVNPDIINIIDWKPYGPSYGALASFLSTGIKQDGQLIGVFCTQMPPESKPVQVTEMQPLLDKAVDCITTVVSSYLAGYGTCTTVLDATSWEIMLEESSLLRWRFFVTSTEFALLTHGFSQNWLNASAMGLEEHKGFLVIEASKSTLADALWAFKLAWDAFRETDAERLLSLQIAYILLNPFPTGEKDKLDRAEGIEEYHAVHAQYHPTYRAILYERDYYDIFFFDMNGNLIYSVYKELDYATNFLADGPGEWKDSGLGEAFRAAVANPDGINIIDWKPYGPSYGALASFLSTGVRRSGNVIGVFCTQLPPEFTPRNSSSRLLKTVQERIHR</sequence>